<dbReference type="Gene3D" id="3.30.710.10">
    <property type="entry name" value="Potassium Channel Kv1.1, Chain A"/>
    <property type="match status" value="1"/>
</dbReference>
<dbReference type="PANTHER" id="PTHR31758">
    <property type="entry name" value="BTB/POZ DOMAIN-CONTAINING PROTEIN YLR108C"/>
    <property type="match status" value="1"/>
</dbReference>
<dbReference type="RefSeq" id="XP_047757511.1">
    <property type="nucleotide sequence ID" value="XM_047902538.1"/>
</dbReference>
<dbReference type="InterPro" id="IPR011333">
    <property type="entry name" value="SKP1/BTB/POZ_sf"/>
</dbReference>
<protein>
    <recommendedName>
        <fullName evidence="4">Potassium channel tetramerisation-type BTB domain-containing protein</fullName>
    </recommendedName>
</protein>
<dbReference type="KEGG" id="ffu:CLAFUR5_03390"/>
<gene>
    <name evidence="2" type="ORF">CLAFUR5_03390</name>
</gene>
<evidence type="ECO:0000313" key="3">
    <source>
        <dbReference type="Proteomes" id="UP000756132"/>
    </source>
</evidence>
<accession>A0A9Q8L911</accession>
<dbReference type="AlphaFoldDB" id="A0A9Q8L911"/>
<evidence type="ECO:0000256" key="1">
    <source>
        <dbReference type="SAM" id="MobiDB-lite"/>
    </source>
</evidence>
<dbReference type="OrthoDB" id="2414723at2759"/>
<sequence length="766" mass="83844">MPNYVSHVDTDADIRISNRGLDFNHGASGSSRAGPVGGDTHSAKTSAQMSSAHKAPLTTHPDGRGDGIGQSDSIPPHVSRSGKSISIQEGLLRVPEGGQGHVRRPVETSILDLDTPLNTFGELSSSSCYYEPQGELLQERSDQRSLQGDFTIPQPVGPSHFTSAFATDNLDKNDGFAIPRRPSGQTTTVAGAKRKSSSDQLTEASTSANKRTMRTMSESGDEAVSPSDVQTPAESVPSQGGQGNRSRSDADTPDPRPRAHTVTFESMRPPLSNGGPAGGARRSVTDPNVSMLLPARKVFPIQIGDKLFRLSGASISSDAPSYFSQFFEEQLRQNEGADNVRTLYIDRDPATFEDIALHLQGYHIEPRDGPHFVKIFADAQFFSLPRLTAQLFSSTIYIRIGDSEFQIPRDLFSNPGDSPNYFSLGFSAFFTTPNDVFPGLTERSLLRPPSILPPSVPGRSAKTFADLLHIIKGYPVEIRSDEHRAELLRDARYYHLKGLEQRIIPHTISYNLARRRTEILIRLEDIRQSGVSFMADGTPDPGSTAPSPVSTTPSSNAPASPGWVYYHRPYVDTEAYSLIIEITGEESTFLSVEPRGSLPNARMCRATFFKQTLSRITSLFNVVANKMNLPVIHPLGLMMMERGAGVASLPVSPSNTGMSEERAKCRIGADADVFVDGKRWTPTGEQSDDQEDEGTRTRSKKRKSNEDDDNEGEEWIVRKSQWRLRVQPMNGGVQSGRSGMEVILGAVKVEAFSSERGRNEERGFLS</sequence>
<feature type="region of interest" description="Disordered" evidence="1">
    <location>
        <begin position="25"/>
        <end position="87"/>
    </location>
</feature>
<proteinExistence type="predicted"/>
<reference evidence="2" key="1">
    <citation type="submission" date="2021-12" db="EMBL/GenBank/DDBJ databases">
        <authorList>
            <person name="Zaccaron A."/>
            <person name="Stergiopoulos I."/>
        </authorList>
    </citation>
    <scope>NUCLEOTIDE SEQUENCE</scope>
    <source>
        <strain evidence="2">Race5_Kim</strain>
    </source>
</reference>
<reference evidence="2" key="2">
    <citation type="journal article" date="2022" name="Microb. Genom.">
        <title>A chromosome-scale genome assembly of the tomato pathogen Cladosporium fulvum reveals a compartmentalized genome architecture and the presence of a dispensable chromosome.</title>
        <authorList>
            <person name="Zaccaron A.Z."/>
            <person name="Chen L.H."/>
            <person name="Samaras A."/>
            <person name="Stergiopoulos I."/>
        </authorList>
    </citation>
    <scope>NUCLEOTIDE SEQUENCE</scope>
    <source>
        <strain evidence="2">Race5_Kim</strain>
    </source>
</reference>
<dbReference type="SUPFAM" id="SSF54695">
    <property type="entry name" value="POZ domain"/>
    <property type="match status" value="1"/>
</dbReference>
<feature type="region of interest" description="Disordered" evidence="1">
    <location>
        <begin position="533"/>
        <end position="558"/>
    </location>
</feature>
<name>A0A9Q8L911_PASFU</name>
<feature type="compositionally biased region" description="Polar residues" evidence="1">
    <location>
        <begin position="198"/>
        <end position="218"/>
    </location>
</feature>
<feature type="compositionally biased region" description="Polar residues" evidence="1">
    <location>
        <begin position="227"/>
        <end position="239"/>
    </location>
</feature>
<dbReference type="EMBL" id="CP090164">
    <property type="protein sequence ID" value="UJO13145.1"/>
    <property type="molecule type" value="Genomic_DNA"/>
</dbReference>
<dbReference type="Proteomes" id="UP000756132">
    <property type="component" value="Chromosome 2"/>
</dbReference>
<dbReference type="PANTHER" id="PTHR31758:SF2">
    <property type="entry name" value="BTB_POZ DOMAIN-CONTAINING PROTEIN YLR108C"/>
    <property type="match status" value="1"/>
</dbReference>
<organism evidence="2 3">
    <name type="scientific">Passalora fulva</name>
    <name type="common">Tomato leaf mold</name>
    <name type="synonym">Cladosporium fulvum</name>
    <dbReference type="NCBI Taxonomy" id="5499"/>
    <lineage>
        <taxon>Eukaryota</taxon>
        <taxon>Fungi</taxon>
        <taxon>Dikarya</taxon>
        <taxon>Ascomycota</taxon>
        <taxon>Pezizomycotina</taxon>
        <taxon>Dothideomycetes</taxon>
        <taxon>Dothideomycetidae</taxon>
        <taxon>Mycosphaerellales</taxon>
        <taxon>Mycosphaerellaceae</taxon>
        <taxon>Fulvia</taxon>
    </lineage>
</organism>
<evidence type="ECO:0008006" key="4">
    <source>
        <dbReference type="Google" id="ProtNLM"/>
    </source>
</evidence>
<dbReference type="GeneID" id="71983268"/>
<keyword evidence="3" id="KW-1185">Reference proteome</keyword>
<feature type="compositionally biased region" description="Basic and acidic residues" evidence="1">
    <location>
        <begin position="246"/>
        <end position="257"/>
    </location>
</feature>
<feature type="region of interest" description="Disordered" evidence="1">
    <location>
        <begin position="172"/>
        <end position="285"/>
    </location>
</feature>
<feature type="region of interest" description="Disordered" evidence="1">
    <location>
        <begin position="676"/>
        <end position="714"/>
    </location>
</feature>
<evidence type="ECO:0000313" key="2">
    <source>
        <dbReference type="EMBL" id="UJO13145.1"/>
    </source>
</evidence>
<feature type="compositionally biased region" description="Low complexity" evidence="1">
    <location>
        <begin position="541"/>
        <end position="558"/>
    </location>
</feature>